<proteinExistence type="predicted"/>
<dbReference type="AlphaFoldDB" id="B0XLJ8"/>
<evidence type="ECO:0000313" key="3">
    <source>
        <dbReference type="EnsemblMetazoa" id="CPIJ020285-PA"/>
    </source>
</evidence>
<dbReference type="KEGG" id="cqu:CpipJ_CPIJ020285"/>
<evidence type="ECO:0000313" key="4">
    <source>
        <dbReference type="Proteomes" id="UP000002320"/>
    </source>
</evidence>
<sequence>MGRHGHRQKLRHIELHGQQQQRFDRQPTKTPTSRRSLQRTTTTVADLLRFCKESTLREIAFDKVRMVMDMNLMVVMIARTRSNVT</sequence>
<protein>
    <submittedName>
        <fullName evidence="2 3">Uncharacterized protein</fullName>
    </submittedName>
</protein>
<organism>
    <name type="scientific">Culex quinquefasciatus</name>
    <name type="common">Southern house mosquito</name>
    <name type="synonym">Culex pungens</name>
    <dbReference type="NCBI Taxonomy" id="7176"/>
    <lineage>
        <taxon>Eukaryota</taxon>
        <taxon>Metazoa</taxon>
        <taxon>Ecdysozoa</taxon>
        <taxon>Arthropoda</taxon>
        <taxon>Hexapoda</taxon>
        <taxon>Insecta</taxon>
        <taxon>Pterygota</taxon>
        <taxon>Neoptera</taxon>
        <taxon>Endopterygota</taxon>
        <taxon>Diptera</taxon>
        <taxon>Nematocera</taxon>
        <taxon>Culicoidea</taxon>
        <taxon>Culicidae</taxon>
        <taxon>Culicinae</taxon>
        <taxon>Culicini</taxon>
        <taxon>Culex</taxon>
        <taxon>Culex</taxon>
    </lineage>
</organism>
<accession>B0XLJ8</accession>
<dbReference type="EMBL" id="DS234511">
    <property type="protein sequence ID" value="EDS34248.1"/>
    <property type="molecule type" value="Genomic_DNA"/>
</dbReference>
<dbReference type="InParanoid" id="B0XLJ8"/>
<dbReference type="HOGENOM" id="CLU_2514877_0_0_1"/>
<feature type="compositionally biased region" description="Basic residues" evidence="1">
    <location>
        <begin position="1"/>
        <end position="10"/>
    </location>
</feature>
<evidence type="ECO:0000313" key="2">
    <source>
        <dbReference type="EMBL" id="EDS34248.1"/>
    </source>
</evidence>
<gene>
    <name evidence="3" type="primary">6054634</name>
    <name evidence="2" type="ORF">CpipJ_CPIJ020285</name>
</gene>
<reference evidence="2" key="1">
    <citation type="submission" date="2007-03" db="EMBL/GenBank/DDBJ databases">
        <title>Annotation of Culex pipiens quinquefasciatus.</title>
        <authorList>
            <consortium name="The Broad Institute Genome Sequencing Platform"/>
            <person name="Atkinson P.W."/>
            <person name="Hemingway J."/>
            <person name="Christensen B.M."/>
            <person name="Higgs S."/>
            <person name="Kodira C."/>
            <person name="Hannick L."/>
            <person name="Megy K."/>
            <person name="O'Leary S."/>
            <person name="Pearson M."/>
            <person name="Haas B.J."/>
            <person name="Mauceli E."/>
            <person name="Wortman J.R."/>
            <person name="Lee N.H."/>
            <person name="Guigo R."/>
            <person name="Stanke M."/>
            <person name="Alvarado L."/>
            <person name="Amedeo P."/>
            <person name="Antoine C.H."/>
            <person name="Arensburger P."/>
            <person name="Bidwell S.L."/>
            <person name="Crawford M."/>
            <person name="Camaro F."/>
            <person name="Devon K."/>
            <person name="Engels R."/>
            <person name="Hammond M."/>
            <person name="Howarth C."/>
            <person name="Koehrsen M."/>
            <person name="Lawson D."/>
            <person name="Montgomery P."/>
            <person name="Nene V."/>
            <person name="Nusbaum C."/>
            <person name="Puiu D."/>
            <person name="Romero-Severson J."/>
            <person name="Severson D.W."/>
            <person name="Shumway M."/>
            <person name="Sisk P."/>
            <person name="Stolte C."/>
            <person name="Zeng Q."/>
            <person name="Eisenstadt E."/>
            <person name="Fraser-Liggett C."/>
            <person name="Strausberg R."/>
            <person name="Galagan J."/>
            <person name="Birren B."/>
            <person name="Collins F.H."/>
        </authorList>
    </citation>
    <scope>NUCLEOTIDE SEQUENCE [LARGE SCALE GENOMIC DNA]</scope>
    <source>
        <strain evidence="2">JHB</strain>
    </source>
</reference>
<name>B0XLJ8_CULQU</name>
<dbReference type="EnsemblMetazoa" id="CPIJ020285-RA">
    <property type="protein sequence ID" value="CPIJ020285-PA"/>
    <property type="gene ID" value="CPIJ020285"/>
</dbReference>
<keyword evidence="4" id="KW-1185">Reference proteome</keyword>
<dbReference type="Proteomes" id="UP000002320">
    <property type="component" value="Unassembled WGS sequence"/>
</dbReference>
<feature type="region of interest" description="Disordered" evidence="1">
    <location>
        <begin position="1"/>
        <end position="39"/>
    </location>
</feature>
<evidence type="ECO:0000256" key="1">
    <source>
        <dbReference type="SAM" id="MobiDB-lite"/>
    </source>
</evidence>
<dbReference type="VEuPathDB" id="VectorBase:CPIJ020285"/>
<reference evidence="3" key="2">
    <citation type="submission" date="2021-02" db="UniProtKB">
        <authorList>
            <consortium name="EnsemblMetazoa"/>
        </authorList>
    </citation>
    <scope>IDENTIFICATION</scope>
    <source>
        <strain evidence="3">JHB</strain>
    </source>
</reference>
<feature type="compositionally biased region" description="Low complexity" evidence="1">
    <location>
        <begin position="30"/>
        <end position="39"/>
    </location>
</feature>